<sequence>MNSMCLERADEIFSETTMKHLVSAVELLDLEKGGWRNIIPEIVLPEDEGTLNLVKLSLYKFPQLECLVDNNEYIKCHIQNVLSKLVELRLSSMENFKELCSGSLPVQLLKSLETLSIIECKQLQGMLFKSMLSLCNLKSLIVESCPMLTSLCQLSTTQSLVLLEDLYISNCDELKCIVDISGYNEKKISSSVFPNLETLGIHECPKLDFILPVIVAQDVPKLKFIYITHCSELKCIFCEHQNKHEEDLHQELTDAIFVILKEVYLFDLPKFVDIKCSIDDSKKISKM</sequence>
<keyword evidence="4" id="KW-1185">Reference proteome</keyword>
<feature type="domain" description="Disease resistance protein At4g27190-like leucine-rich repeats" evidence="2">
    <location>
        <begin position="132"/>
        <end position="189"/>
    </location>
</feature>
<dbReference type="InterPro" id="IPR050905">
    <property type="entry name" value="Plant_NBS-LRR"/>
</dbReference>
<dbReference type="EMBL" id="JAYMYS010000006">
    <property type="protein sequence ID" value="KAK7389417.1"/>
    <property type="molecule type" value="Genomic_DNA"/>
</dbReference>
<dbReference type="Proteomes" id="UP001386955">
    <property type="component" value="Unassembled WGS sequence"/>
</dbReference>
<dbReference type="AlphaFoldDB" id="A0AAN9S547"/>
<protein>
    <recommendedName>
        <fullName evidence="2">Disease resistance protein At4g27190-like leucine-rich repeats domain-containing protein</fullName>
    </recommendedName>
</protein>
<evidence type="ECO:0000313" key="3">
    <source>
        <dbReference type="EMBL" id="KAK7389417.1"/>
    </source>
</evidence>
<evidence type="ECO:0000256" key="1">
    <source>
        <dbReference type="ARBA" id="ARBA00022821"/>
    </source>
</evidence>
<evidence type="ECO:0000313" key="4">
    <source>
        <dbReference type="Proteomes" id="UP001386955"/>
    </source>
</evidence>
<proteinExistence type="predicted"/>
<dbReference type="InterPro" id="IPR057135">
    <property type="entry name" value="At4g27190-like_LRR"/>
</dbReference>
<accession>A0AAN9S547</accession>
<keyword evidence="1" id="KW-0611">Plant defense</keyword>
<comment type="caution">
    <text evidence="3">The sequence shown here is derived from an EMBL/GenBank/DDBJ whole genome shotgun (WGS) entry which is preliminary data.</text>
</comment>
<dbReference type="InterPro" id="IPR032675">
    <property type="entry name" value="LRR_dom_sf"/>
</dbReference>
<dbReference type="Gene3D" id="3.80.10.10">
    <property type="entry name" value="Ribonuclease Inhibitor"/>
    <property type="match status" value="1"/>
</dbReference>
<dbReference type="PANTHER" id="PTHR33463:SF105">
    <property type="entry name" value="AND NB-ARC DOMAIN DISEASE RESISTANCE PROTEIN, PUTATIVE-RELATED"/>
    <property type="match status" value="1"/>
</dbReference>
<name>A0AAN9S547_PSOTE</name>
<dbReference type="PANTHER" id="PTHR33463">
    <property type="entry name" value="NB-ARC DOMAIN-CONTAINING PROTEIN-RELATED"/>
    <property type="match status" value="1"/>
</dbReference>
<reference evidence="3 4" key="1">
    <citation type="submission" date="2024-01" db="EMBL/GenBank/DDBJ databases">
        <title>The genomes of 5 underutilized Papilionoideae crops provide insights into root nodulation and disease resistanc.</title>
        <authorList>
            <person name="Jiang F."/>
        </authorList>
    </citation>
    <scope>NUCLEOTIDE SEQUENCE [LARGE SCALE GENOMIC DNA]</scope>
    <source>
        <strain evidence="3">DUOXIRENSHENG_FW03</strain>
        <tissue evidence="3">Leaves</tissue>
    </source>
</reference>
<organism evidence="3 4">
    <name type="scientific">Psophocarpus tetragonolobus</name>
    <name type="common">Winged bean</name>
    <name type="synonym">Dolichos tetragonolobus</name>
    <dbReference type="NCBI Taxonomy" id="3891"/>
    <lineage>
        <taxon>Eukaryota</taxon>
        <taxon>Viridiplantae</taxon>
        <taxon>Streptophyta</taxon>
        <taxon>Embryophyta</taxon>
        <taxon>Tracheophyta</taxon>
        <taxon>Spermatophyta</taxon>
        <taxon>Magnoliopsida</taxon>
        <taxon>eudicotyledons</taxon>
        <taxon>Gunneridae</taxon>
        <taxon>Pentapetalae</taxon>
        <taxon>rosids</taxon>
        <taxon>fabids</taxon>
        <taxon>Fabales</taxon>
        <taxon>Fabaceae</taxon>
        <taxon>Papilionoideae</taxon>
        <taxon>50 kb inversion clade</taxon>
        <taxon>NPAAA clade</taxon>
        <taxon>indigoferoid/millettioid clade</taxon>
        <taxon>Phaseoleae</taxon>
        <taxon>Psophocarpus</taxon>
    </lineage>
</organism>
<gene>
    <name evidence="3" type="ORF">VNO78_24443</name>
</gene>
<evidence type="ECO:0000259" key="2">
    <source>
        <dbReference type="Pfam" id="PF23247"/>
    </source>
</evidence>
<dbReference type="Pfam" id="PF23247">
    <property type="entry name" value="LRR_RPS2"/>
    <property type="match status" value="1"/>
</dbReference>
<dbReference type="SUPFAM" id="SSF52058">
    <property type="entry name" value="L domain-like"/>
    <property type="match status" value="1"/>
</dbReference>